<evidence type="ECO:0000313" key="5">
    <source>
        <dbReference type="EMBL" id="ODS30467.1"/>
    </source>
</evidence>
<dbReference type="Proteomes" id="UP000094056">
    <property type="component" value="Unassembled WGS sequence"/>
</dbReference>
<keyword evidence="5" id="KW-0969">Cilium</keyword>
<dbReference type="AlphaFoldDB" id="A0A1E3X4C9"/>
<dbReference type="InterPro" id="IPR005648">
    <property type="entry name" value="FlgD"/>
</dbReference>
<dbReference type="PATRIC" id="fig|1872076.5.peg.5297"/>
<gene>
    <name evidence="5" type="primary">flgD</name>
    <name evidence="5" type="ORF">SCARUB_04419</name>
</gene>
<organism evidence="5 6">
    <name type="scientific">Candidatus Scalindua rubra</name>
    <dbReference type="NCBI Taxonomy" id="1872076"/>
    <lineage>
        <taxon>Bacteria</taxon>
        <taxon>Pseudomonadati</taxon>
        <taxon>Planctomycetota</taxon>
        <taxon>Candidatus Brocadiia</taxon>
        <taxon>Candidatus Brocadiales</taxon>
        <taxon>Candidatus Scalinduaceae</taxon>
        <taxon>Candidatus Scalindua</taxon>
    </lineage>
</organism>
<dbReference type="EMBL" id="MAYW01000220">
    <property type="protein sequence ID" value="ODS30467.1"/>
    <property type="molecule type" value="Genomic_DNA"/>
</dbReference>
<evidence type="ECO:0000256" key="3">
    <source>
        <dbReference type="ARBA" id="ARBA00022795"/>
    </source>
</evidence>
<accession>A0A1E3X4C9</accession>
<keyword evidence="5" id="KW-0966">Cell projection</keyword>
<evidence type="ECO:0000256" key="2">
    <source>
        <dbReference type="ARBA" id="ARBA00016013"/>
    </source>
</evidence>
<keyword evidence="5" id="KW-0282">Flagellum</keyword>
<reference evidence="5 6" key="1">
    <citation type="submission" date="2016-07" db="EMBL/GenBank/DDBJ databases">
        <title>Draft genome of Scalindua rubra, obtained from a brine-seawater interface in the Red Sea, sheds light on salt adaptation in anammox bacteria.</title>
        <authorList>
            <person name="Speth D.R."/>
            <person name="Lagkouvardos I."/>
            <person name="Wang Y."/>
            <person name="Qian P.-Y."/>
            <person name="Dutilh B.E."/>
            <person name="Jetten M.S."/>
        </authorList>
    </citation>
    <scope>NUCLEOTIDE SEQUENCE [LARGE SCALE GENOMIC DNA]</scope>
    <source>
        <strain evidence="5">BSI-1</strain>
    </source>
</reference>
<dbReference type="GO" id="GO:0044781">
    <property type="term" value="P:bacterial-type flagellum organization"/>
    <property type="evidence" value="ECO:0007669"/>
    <property type="project" value="UniProtKB-KW"/>
</dbReference>
<comment type="similarity">
    <text evidence="1">Belongs to the FlgD family.</text>
</comment>
<comment type="caution">
    <text evidence="5">The sequence shown here is derived from an EMBL/GenBank/DDBJ whole genome shotgun (WGS) entry which is preliminary data.</text>
</comment>
<proteinExistence type="inferred from homology"/>
<sequence length="124" mass="13336">MEVSNISSSAVNKEDFLRLFVAQLKNQSPLDPLKGHEFIAQLAQFSSVEQLTNLNASFADTFKFQQLLGGGDLIGKKATYLDTASGGISEGVIDGATIDDDSISVIIQNKEIPISNITGIFENN</sequence>
<protein>
    <recommendedName>
        <fullName evidence="2">Basal-body rod modification protein FlgD</fullName>
    </recommendedName>
</protein>
<evidence type="ECO:0000313" key="6">
    <source>
        <dbReference type="Proteomes" id="UP000094056"/>
    </source>
</evidence>
<comment type="function">
    <text evidence="4">Required for flagellar hook formation. May act as a scaffolding protein.</text>
</comment>
<dbReference type="Pfam" id="PF03963">
    <property type="entry name" value="FlgD"/>
    <property type="match status" value="1"/>
</dbReference>
<name>A0A1E3X4C9_9BACT</name>
<evidence type="ECO:0000256" key="1">
    <source>
        <dbReference type="ARBA" id="ARBA00010577"/>
    </source>
</evidence>
<evidence type="ECO:0000256" key="4">
    <source>
        <dbReference type="ARBA" id="ARBA00024746"/>
    </source>
</evidence>
<keyword evidence="3" id="KW-1005">Bacterial flagellum biogenesis</keyword>